<dbReference type="AlphaFoldDB" id="A0A0M1MZX0"/>
<proteinExistence type="predicted"/>
<dbReference type="Gene3D" id="3.30.420.10">
    <property type="entry name" value="Ribonuclease H-like superfamily/Ribonuclease H"/>
    <property type="match status" value="1"/>
</dbReference>
<accession>A0A0M1MZX0</accession>
<comment type="caution">
    <text evidence="2">The sequence shown here is derived from an EMBL/GenBank/DDBJ whole genome shotgun (WGS) entry which is preliminary data.</text>
</comment>
<dbReference type="PANTHER" id="PTHR46889">
    <property type="entry name" value="TRANSPOSASE INSF FOR INSERTION SEQUENCE IS3B-RELATED"/>
    <property type="match status" value="1"/>
</dbReference>
<dbReference type="GO" id="GO:0003676">
    <property type="term" value="F:nucleic acid binding"/>
    <property type="evidence" value="ECO:0007669"/>
    <property type="project" value="InterPro"/>
</dbReference>
<dbReference type="NCBIfam" id="NF033516">
    <property type="entry name" value="transpos_IS3"/>
    <property type="match status" value="1"/>
</dbReference>
<dbReference type="EMBL" id="LHCF01000024">
    <property type="protein sequence ID" value="KOR75269.1"/>
    <property type="molecule type" value="Genomic_DNA"/>
</dbReference>
<name>A0A0M1MZX0_9MOLU</name>
<protein>
    <submittedName>
        <fullName evidence="2">Putative phage integrase</fullName>
    </submittedName>
</protein>
<reference evidence="3" key="1">
    <citation type="submission" date="2015-05" db="EMBL/GenBank/DDBJ databases">
        <title>Draft genome sequence of 'Candidatus Phytoplasma Pruni' strain CX, a plant pathogenic bacterium.</title>
        <authorList>
            <person name="Lee I.-M."/>
            <person name="Bottner-Parker K.D."/>
            <person name="Shao J."/>
            <person name="Gundersen-Rindal D.E."/>
            <person name="Zhao Y."/>
            <person name="Davis R.E."/>
        </authorList>
    </citation>
    <scope>NUCLEOTIDE SEQUENCE [LARGE SCALE GENOMIC DNA]</scope>
    <source>
        <strain evidence="3">CX</strain>
    </source>
</reference>
<evidence type="ECO:0000313" key="3">
    <source>
        <dbReference type="Proteomes" id="UP000037386"/>
    </source>
</evidence>
<dbReference type="InterPro" id="IPR012337">
    <property type="entry name" value="RNaseH-like_sf"/>
</dbReference>
<dbReference type="PATRIC" id="fig|479893.3.peg.582"/>
<evidence type="ECO:0000313" key="2">
    <source>
        <dbReference type="EMBL" id="KOR75269.1"/>
    </source>
</evidence>
<dbReference type="Pfam" id="PF00665">
    <property type="entry name" value="rve"/>
    <property type="match status" value="1"/>
</dbReference>
<evidence type="ECO:0000259" key="1">
    <source>
        <dbReference type="PROSITE" id="PS50994"/>
    </source>
</evidence>
<dbReference type="Proteomes" id="UP000037386">
    <property type="component" value="Unassembled WGS sequence"/>
</dbReference>
<dbReference type="InterPro" id="IPR050900">
    <property type="entry name" value="Transposase_IS3/IS150/IS904"/>
</dbReference>
<dbReference type="InterPro" id="IPR048020">
    <property type="entry name" value="Transpos_IS3"/>
</dbReference>
<feature type="domain" description="Integrase catalytic" evidence="1">
    <location>
        <begin position="52"/>
        <end position="216"/>
    </location>
</feature>
<dbReference type="SUPFAM" id="SSF53098">
    <property type="entry name" value="Ribonuclease H-like"/>
    <property type="match status" value="1"/>
</dbReference>
<dbReference type="GO" id="GO:0015074">
    <property type="term" value="P:DNA integration"/>
    <property type="evidence" value="ECO:0007669"/>
    <property type="project" value="InterPro"/>
</dbReference>
<dbReference type="PROSITE" id="PS50994">
    <property type="entry name" value="INTEGRASE"/>
    <property type="match status" value="1"/>
</dbReference>
<gene>
    <name evidence="2" type="ORF">CPX_001764</name>
</gene>
<sequence>MIKIGFKINPKTVLKKMQQFYLLCQTIKNKYQKHILKKPPLSDLNLLQNNFYASRPYEKLCTDITTLIYGSNYEKKLYLSAIMDLYNREIIAYTIADKQDLSLVMNSLEQLKPLKQLCLFHSDQGSQYTAKRFKTILKQKGYQQSFSDVGIPSQNACIESFWANLKGEKLYLSNLENTNTKKMIQMINEYILFYNQKRMMKSLKYFWPQLLSKQLNNQKSQPFSKRKDFGVFLKSQQI</sequence>
<organism evidence="2 3">
    <name type="scientific">Candidatus Phytoplasma pruni</name>
    <dbReference type="NCBI Taxonomy" id="479893"/>
    <lineage>
        <taxon>Bacteria</taxon>
        <taxon>Bacillati</taxon>
        <taxon>Mycoplasmatota</taxon>
        <taxon>Mollicutes</taxon>
        <taxon>Acholeplasmatales</taxon>
        <taxon>Acholeplasmataceae</taxon>
        <taxon>Candidatus Phytoplasma</taxon>
        <taxon>16SrIII (X-disease group)</taxon>
    </lineage>
</organism>
<dbReference type="InterPro" id="IPR036397">
    <property type="entry name" value="RNaseH_sf"/>
</dbReference>
<dbReference type="InterPro" id="IPR001584">
    <property type="entry name" value="Integrase_cat-core"/>
</dbReference>
<dbReference type="PANTHER" id="PTHR46889:SF4">
    <property type="entry name" value="TRANSPOSASE INSO FOR INSERTION SEQUENCE ELEMENT IS911B-RELATED"/>
    <property type="match status" value="1"/>
</dbReference>